<sequence>MALEKESLKKGFLLLTYVLIAEFFVVIYFLVYHNNFGRGKKLTSKKLANIFCTTQQNKQDLKLDFNFVENQFPANFGRPLLNLLTNSSDSHIILTLHLSMNWQFLIDIKEVFLFVESNFFLSQTYILISSGKKEEIAKKQLHNGVGYSTYLDSKPALYSSTNLITNVFGVTNMWLKESL</sequence>
<accession>A0A3M7Q066</accession>
<dbReference type="Proteomes" id="UP000276133">
    <property type="component" value="Unassembled WGS sequence"/>
</dbReference>
<organism evidence="2 3">
    <name type="scientific">Brachionus plicatilis</name>
    <name type="common">Marine rotifer</name>
    <name type="synonym">Brachionus muelleri</name>
    <dbReference type="NCBI Taxonomy" id="10195"/>
    <lineage>
        <taxon>Eukaryota</taxon>
        <taxon>Metazoa</taxon>
        <taxon>Spiralia</taxon>
        <taxon>Gnathifera</taxon>
        <taxon>Rotifera</taxon>
        <taxon>Eurotatoria</taxon>
        <taxon>Monogononta</taxon>
        <taxon>Pseudotrocha</taxon>
        <taxon>Ploima</taxon>
        <taxon>Brachionidae</taxon>
        <taxon>Brachionus</taxon>
    </lineage>
</organism>
<evidence type="ECO:0000313" key="3">
    <source>
        <dbReference type="Proteomes" id="UP000276133"/>
    </source>
</evidence>
<name>A0A3M7Q066_BRAPC</name>
<proteinExistence type="predicted"/>
<reference evidence="2 3" key="1">
    <citation type="journal article" date="2018" name="Sci. Rep.">
        <title>Genomic signatures of local adaptation to the degree of environmental predictability in rotifers.</title>
        <authorList>
            <person name="Franch-Gras L."/>
            <person name="Hahn C."/>
            <person name="Garcia-Roger E.M."/>
            <person name="Carmona M.J."/>
            <person name="Serra M."/>
            <person name="Gomez A."/>
        </authorList>
    </citation>
    <scope>NUCLEOTIDE SEQUENCE [LARGE SCALE GENOMIC DNA]</scope>
    <source>
        <strain evidence="2">HYR1</strain>
    </source>
</reference>
<evidence type="ECO:0000313" key="2">
    <source>
        <dbReference type="EMBL" id="RNA04614.1"/>
    </source>
</evidence>
<keyword evidence="1" id="KW-0472">Membrane</keyword>
<gene>
    <name evidence="2" type="ORF">BpHYR1_022482</name>
</gene>
<feature type="transmembrane region" description="Helical" evidence="1">
    <location>
        <begin position="12"/>
        <end position="31"/>
    </location>
</feature>
<protein>
    <submittedName>
        <fullName evidence="2">Uncharacterized protein</fullName>
    </submittedName>
</protein>
<keyword evidence="1" id="KW-0812">Transmembrane</keyword>
<dbReference type="EMBL" id="REGN01008024">
    <property type="protein sequence ID" value="RNA04614.1"/>
    <property type="molecule type" value="Genomic_DNA"/>
</dbReference>
<dbReference type="AlphaFoldDB" id="A0A3M7Q066"/>
<keyword evidence="1" id="KW-1133">Transmembrane helix</keyword>
<keyword evidence="3" id="KW-1185">Reference proteome</keyword>
<comment type="caution">
    <text evidence="2">The sequence shown here is derived from an EMBL/GenBank/DDBJ whole genome shotgun (WGS) entry which is preliminary data.</text>
</comment>
<evidence type="ECO:0000256" key="1">
    <source>
        <dbReference type="SAM" id="Phobius"/>
    </source>
</evidence>